<reference evidence="1" key="1">
    <citation type="submission" date="2021-06" db="EMBL/GenBank/DDBJ databases">
        <authorList>
            <person name="Kallberg Y."/>
            <person name="Tangrot J."/>
            <person name="Rosling A."/>
        </authorList>
    </citation>
    <scope>NUCLEOTIDE SEQUENCE</scope>
    <source>
        <strain evidence="1">MA453B</strain>
    </source>
</reference>
<name>A0A9N9IM12_9GLOM</name>
<dbReference type="OrthoDB" id="2429957at2759"/>
<proteinExistence type="predicted"/>
<accession>A0A9N9IM12</accession>
<feature type="non-terminal residue" evidence="1">
    <location>
        <position position="63"/>
    </location>
</feature>
<dbReference type="Proteomes" id="UP000789405">
    <property type="component" value="Unassembled WGS sequence"/>
</dbReference>
<protein>
    <submittedName>
        <fullName evidence="1">9994_t:CDS:1</fullName>
    </submittedName>
</protein>
<organism evidence="1 2">
    <name type="scientific">Dentiscutata erythropus</name>
    <dbReference type="NCBI Taxonomy" id="1348616"/>
    <lineage>
        <taxon>Eukaryota</taxon>
        <taxon>Fungi</taxon>
        <taxon>Fungi incertae sedis</taxon>
        <taxon>Mucoromycota</taxon>
        <taxon>Glomeromycotina</taxon>
        <taxon>Glomeromycetes</taxon>
        <taxon>Diversisporales</taxon>
        <taxon>Gigasporaceae</taxon>
        <taxon>Dentiscutata</taxon>
    </lineage>
</organism>
<dbReference type="EMBL" id="CAJVPY010013600">
    <property type="protein sequence ID" value="CAG8741555.1"/>
    <property type="molecule type" value="Genomic_DNA"/>
</dbReference>
<evidence type="ECO:0000313" key="1">
    <source>
        <dbReference type="EMBL" id="CAG8741555.1"/>
    </source>
</evidence>
<keyword evidence="2" id="KW-1185">Reference proteome</keyword>
<sequence length="63" mass="7056">KVSVSLKQRFCELNVSIVTEKILSFGKGKASFKNVKLNSKLLTLAGMHDFKGLLNELYEVILD</sequence>
<evidence type="ECO:0000313" key="2">
    <source>
        <dbReference type="Proteomes" id="UP000789405"/>
    </source>
</evidence>
<dbReference type="AlphaFoldDB" id="A0A9N9IM12"/>
<comment type="caution">
    <text evidence="1">The sequence shown here is derived from an EMBL/GenBank/DDBJ whole genome shotgun (WGS) entry which is preliminary data.</text>
</comment>
<gene>
    <name evidence="1" type="ORF">DERYTH_LOCUS16053</name>
</gene>